<gene>
    <name evidence="2" type="ORF">ECRASSUSDP1_LOCUS20831</name>
</gene>
<accession>A0AAD1XUI8</accession>
<sequence length="158" mass="18327">MDLGRENDGLKLPELESQNKHSQNYRNKRAKMPAIEVESLNSENSPFKAQHNVESKNRSLKYSKSGPLNIKTSGTFARISTERKPMNTFRGIKIPAKRLRAIICKRTPRRRKIKINKLSEYKHPMGKWAHLAYCSPKPGMNKYLSKIVRNLHKIDKDE</sequence>
<reference evidence="2" key="1">
    <citation type="submission" date="2023-07" db="EMBL/GenBank/DDBJ databases">
        <authorList>
            <consortium name="AG Swart"/>
            <person name="Singh M."/>
            <person name="Singh A."/>
            <person name="Seah K."/>
            <person name="Emmerich C."/>
        </authorList>
    </citation>
    <scope>NUCLEOTIDE SEQUENCE</scope>
    <source>
        <strain evidence="2">DP1</strain>
    </source>
</reference>
<proteinExistence type="predicted"/>
<keyword evidence="3" id="KW-1185">Reference proteome</keyword>
<name>A0AAD1XUI8_EUPCR</name>
<feature type="region of interest" description="Disordered" evidence="1">
    <location>
        <begin position="1"/>
        <end position="31"/>
    </location>
</feature>
<dbReference type="EMBL" id="CAMPGE010021262">
    <property type="protein sequence ID" value="CAI2379421.1"/>
    <property type="molecule type" value="Genomic_DNA"/>
</dbReference>
<evidence type="ECO:0000313" key="3">
    <source>
        <dbReference type="Proteomes" id="UP001295684"/>
    </source>
</evidence>
<protein>
    <submittedName>
        <fullName evidence="2">Uncharacterized protein</fullName>
    </submittedName>
</protein>
<feature type="compositionally biased region" description="Basic and acidic residues" evidence="1">
    <location>
        <begin position="1"/>
        <end position="19"/>
    </location>
</feature>
<comment type="caution">
    <text evidence="2">The sequence shown here is derived from an EMBL/GenBank/DDBJ whole genome shotgun (WGS) entry which is preliminary data.</text>
</comment>
<dbReference type="Proteomes" id="UP001295684">
    <property type="component" value="Unassembled WGS sequence"/>
</dbReference>
<organism evidence="2 3">
    <name type="scientific">Euplotes crassus</name>
    <dbReference type="NCBI Taxonomy" id="5936"/>
    <lineage>
        <taxon>Eukaryota</taxon>
        <taxon>Sar</taxon>
        <taxon>Alveolata</taxon>
        <taxon>Ciliophora</taxon>
        <taxon>Intramacronucleata</taxon>
        <taxon>Spirotrichea</taxon>
        <taxon>Hypotrichia</taxon>
        <taxon>Euplotida</taxon>
        <taxon>Euplotidae</taxon>
        <taxon>Moneuplotes</taxon>
    </lineage>
</organism>
<evidence type="ECO:0000313" key="2">
    <source>
        <dbReference type="EMBL" id="CAI2379421.1"/>
    </source>
</evidence>
<dbReference type="AlphaFoldDB" id="A0AAD1XUI8"/>
<evidence type="ECO:0000256" key="1">
    <source>
        <dbReference type="SAM" id="MobiDB-lite"/>
    </source>
</evidence>